<sequence length="43" mass="4971">MKNKVLWFSFLAFIAITAASFYLLYTALHLLQEMQKQAFFGAP</sequence>
<reference evidence="2 3" key="1">
    <citation type="submission" date="2023-03" db="EMBL/GenBank/DDBJ databases">
        <title>Novel Species.</title>
        <authorList>
            <person name="Ma S."/>
        </authorList>
    </citation>
    <scope>NUCLEOTIDE SEQUENCE [LARGE SCALE GENOMIC DNA]</scope>
    <source>
        <strain evidence="2 3">B11</strain>
    </source>
</reference>
<keyword evidence="1" id="KW-0812">Transmembrane</keyword>
<protein>
    <submittedName>
        <fullName evidence="2">Uncharacterized protein</fullName>
    </submittedName>
</protein>
<dbReference type="Proteomes" id="UP001461341">
    <property type="component" value="Chromosome"/>
</dbReference>
<proteinExistence type="predicted"/>
<dbReference type="EMBL" id="CP121689">
    <property type="protein sequence ID" value="WZL75384.1"/>
    <property type="molecule type" value="Genomic_DNA"/>
</dbReference>
<keyword evidence="1" id="KW-0472">Membrane</keyword>
<keyword evidence="3" id="KW-1185">Reference proteome</keyword>
<name>A0ABZ2Y8S1_9BACT</name>
<keyword evidence="1" id="KW-1133">Transmembrane helix</keyword>
<gene>
    <name evidence="2" type="ORF">QBE54_07240</name>
</gene>
<feature type="transmembrane region" description="Helical" evidence="1">
    <location>
        <begin position="6"/>
        <end position="28"/>
    </location>
</feature>
<evidence type="ECO:0000313" key="3">
    <source>
        <dbReference type="Proteomes" id="UP001461341"/>
    </source>
</evidence>
<accession>A0ABZ2Y8S1</accession>
<evidence type="ECO:0000313" key="2">
    <source>
        <dbReference type="EMBL" id="WZL75384.1"/>
    </source>
</evidence>
<organism evidence="2 3">
    <name type="scientific">Thermatribacter velox</name>
    <dbReference type="NCBI Taxonomy" id="3039681"/>
    <lineage>
        <taxon>Bacteria</taxon>
        <taxon>Pseudomonadati</taxon>
        <taxon>Atribacterota</taxon>
        <taxon>Atribacteria</taxon>
        <taxon>Atribacterales</taxon>
        <taxon>Thermatribacteraceae</taxon>
        <taxon>Thermatribacter</taxon>
    </lineage>
</organism>
<evidence type="ECO:0000256" key="1">
    <source>
        <dbReference type="SAM" id="Phobius"/>
    </source>
</evidence>
<dbReference type="RefSeq" id="WP_369017531.1">
    <property type="nucleotide sequence ID" value="NZ_CP121689.1"/>
</dbReference>